<keyword evidence="3" id="KW-1185">Reference proteome</keyword>
<reference evidence="2 3" key="1">
    <citation type="journal article" date="2024" name="Plant J.">
        <title>Genome sequences and population genomics reveal climatic adaptation and genomic divergence between two closely related sweetgum species.</title>
        <authorList>
            <person name="Xu W.Q."/>
            <person name="Ren C.Q."/>
            <person name="Zhang X.Y."/>
            <person name="Comes H.P."/>
            <person name="Liu X.H."/>
            <person name="Li Y.G."/>
            <person name="Kettle C.J."/>
            <person name="Jalonen R."/>
            <person name="Gaisberger H."/>
            <person name="Ma Y.Z."/>
            <person name="Qiu Y.X."/>
        </authorList>
    </citation>
    <scope>NUCLEOTIDE SEQUENCE [LARGE SCALE GENOMIC DNA]</scope>
    <source>
        <strain evidence="2">Hangzhou</strain>
    </source>
</reference>
<dbReference type="Pfam" id="PF19422">
    <property type="entry name" value="Ariadne"/>
    <property type="match status" value="1"/>
</dbReference>
<feature type="domain" description="Ariadne" evidence="1">
    <location>
        <begin position="1"/>
        <end position="116"/>
    </location>
</feature>
<dbReference type="InterPro" id="IPR045840">
    <property type="entry name" value="Ariadne"/>
</dbReference>
<gene>
    <name evidence="2" type="ORF">L1049_026587</name>
</gene>
<comment type="caution">
    <text evidence="2">The sequence shown here is derived from an EMBL/GenBank/DDBJ whole genome shotgun (WGS) entry which is preliminary data.</text>
</comment>
<evidence type="ECO:0000313" key="3">
    <source>
        <dbReference type="Proteomes" id="UP001415857"/>
    </source>
</evidence>
<dbReference type="Proteomes" id="UP001415857">
    <property type="component" value="Unassembled WGS sequence"/>
</dbReference>
<dbReference type="AlphaFoldDB" id="A0AAP0NGP3"/>
<protein>
    <recommendedName>
        <fullName evidence="1">Ariadne domain-containing protein</fullName>
    </recommendedName>
</protein>
<evidence type="ECO:0000313" key="2">
    <source>
        <dbReference type="EMBL" id="KAK9270999.1"/>
    </source>
</evidence>
<sequence>MEKRKNIIILSTIIDNLCRKLYECIENDLLGPLQCASHIIAPYKSKGVEKASELSLCCNTETCNTEKDSGVNGGGITAPCQHSSGFGSSDGGGCPARKRARTVGGSLIDLNLPARCDRQEEPQFGWLV</sequence>
<organism evidence="2 3">
    <name type="scientific">Liquidambar formosana</name>
    <name type="common">Formosan gum</name>
    <dbReference type="NCBI Taxonomy" id="63359"/>
    <lineage>
        <taxon>Eukaryota</taxon>
        <taxon>Viridiplantae</taxon>
        <taxon>Streptophyta</taxon>
        <taxon>Embryophyta</taxon>
        <taxon>Tracheophyta</taxon>
        <taxon>Spermatophyta</taxon>
        <taxon>Magnoliopsida</taxon>
        <taxon>eudicotyledons</taxon>
        <taxon>Gunneridae</taxon>
        <taxon>Pentapetalae</taxon>
        <taxon>Saxifragales</taxon>
        <taxon>Altingiaceae</taxon>
        <taxon>Liquidambar</taxon>
    </lineage>
</organism>
<evidence type="ECO:0000259" key="1">
    <source>
        <dbReference type="Pfam" id="PF19422"/>
    </source>
</evidence>
<accession>A0AAP0NGP3</accession>
<dbReference type="EMBL" id="JBBPBK010000014">
    <property type="protein sequence ID" value="KAK9270999.1"/>
    <property type="molecule type" value="Genomic_DNA"/>
</dbReference>
<name>A0AAP0NGP3_LIQFO</name>
<proteinExistence type="predicted"/>